<dbReference type="AlphaFoldDB" id="A0A8K2A163"/>
<dbReference type="Pfam" id="PF01969">
    <property type="entry name" value="Ni_insertion"/>
    <property type="match status" value="1"/>
</dbReference>
<reference evidence="1" key="1">
    <citation type="submission" date="2019-12" db="EMBL/GenBank/DDBJ databases">
        <title>High-Quality draft genome sequences of three cyanobacteria isolated from the limestone walls of the Old Cathedral of Coimbra.</title>
        <authorList>
            <person name="Tiago I."/>
            <person name="Soares F."/>
            <person name="Portugal A."/>
        </authorList>
    </citation>
    <scope>NUCLEOTIDE SEQUENCE [LARGE SCALE GENOMIC DNA]</scope>
    <source>
        <strain evidence="1">C</strain>
    </source>
</reference>
<evidence type="ECO:0000313" key="2">
    <source>
        <dbReference type="Proteomes" id="UP000607397"/>
    </source>
</evidence>
<comment type="caution">
    <text evidence="1">The sequence shown here is derived from an EMBL/GenBank/DDBJ whole genome shotgun (WGS) entry which is preliminary data.</text>
</comment>
<protein>
    <submittedName>
        <fullName evidence="1">DUF111 family protein</fullName>
    </submittedName>
</protein>
<dbReference type="Proteomes" id="UP000607397">
    <property type="component" value="Unassembled WGS sequence"/>
</dbReference>
<evidence type="ECO:0000313" key="1">
    <source>
        <dbReference type="EMBL" id="NCJ07721.1"/>
    </source>
</evidence>
<organism evidence="1 2">
    <name type="scientific">Petrachloros mirabilis ULC683</name>
    <dbReference type="NCBI Taxonomy" id="2781853"/>
    <lineage>
        <taxon>Bacteria</taxon>
        <taxon>Bacillati</taxon>
        <taxon>Cyanobacteriota</taxon>
        <taxon>Cyanophyceae</taxon>
        <taxon>Synechococcales</taxon>
        <taxon>Petrachlorosaceae</taxon>
        <taxon>Petrachloros</taxon>
        <taxon>Petrachloros mirabilis</taxon>
    </lineage>
</organism>
<dbReference type="RefSeq" id="WP_161826198.1">
    <property type="nucleotide sequence ID" value="NZ_WVIC01000031.1"/>
</dbReference>
<dbReference type="EMBL" id="WVIC01000031">
    <property type="protein sequence ID" value="NCJ07721.1"/>
    <property type="molecule type" value="Genomic_DNA"/>
</dbReference>
<name>A0A8K2A163_9CYAN</name>
<dbReference type="InterPro" id="IPR002822">
    <property type="entry name" value="Ni_insertion"/>
</dbReference>
<sequence>MTNVAYLEYPTGMSGNMCLAEVLLDVGVPLAHLQAQLARLKLVKVYD</sequence>
<proteinExistence type="predicted"/>
<keyword evidence="2" id="KW-1185">Reference proteome</keyword>
<accession>A0A8K2A163</accession>
<gene>
    <name evidence="1" type="ORF">GS597_14625</name>
</gene>